<dbReference type="EMBL" id="KI280801">
    <property type="protein sequence ID" value="ESA16748.1"/>
    <property type="molecule type" value="Genomic_DNA"/>
</dbReference>
<protein>
    <submittedName>
        <fullName evidence="1">Uncharacterized protein</fullName>
    </submittedName>
</protein>
<proteinExistence type="predicted"/>
<dbReference type="HOGENOM" id="CLU_2832447_0_0_1"/>
<organism evidence="1">
    <name type="scientific">Rhizophagus irregularis (strain DAOM 181602 / DAOM 197198 / MUCL 43194)</name>
    <name type="common">Arbuscular mycorrhizal fungus</name>
    <name type="synonym">Glomus intraradices</name>
    <dbReference type="NCBI Taxonomy" id="747089"/>
    <lineage>
        <taxon>Eukaryota</taxon>
        <taxon>Fungi</taxon>
        <taxon>Fungi incertae sedis</taxon>
        <taxon>Mucoromycota</taxon>
        <taxon>Glomeromycotina</taxon>
        <taxon>Glomeromycetes</taxon>
        <taxon>Glomerales</taxon>
        <taxon>Glomeraceae</taxon>
        <taxon>Rhizophagus</taxon>
    </lineage>
</organism>
<sequence>MSIFLHYNKVTNQILQSSNSSLTCYNEFEVVLYCADGAQFIESYCAAKWYGYTTIIGTVIHMRPII</sequence>
<name>U9UDV5_RHIID</name>
<evidence type="ECO:0000313" key="1">
    <source>
        <dbReference type="EMBL" id="ESA16748.1"/>
    </source>
</evidence>
<reference evidence="1" key="1">
    <citation type="submission" date="2013-07" db="EMBL/GenBank/DDBJ databases">
        <title>The genome of an arbuscular mycorrhizal fungus provides insights into the evolution of the oldest plant symbiosis.</title>
        <authorList>
            <consortium name="DOE Joint Genome Institute"/>
            <person name="Tisserant E."/>
            <person name="Malbreil M."/>
            <person name="Kuo A."/>
            <person name="Kohler A."/>
            <person name="Symeonidi A."/>
            <person name="Balestrini R."/>
            <person name="Charron P."/>
            <person name="Duensing N."/>
            <person name="Frei-dit-Frey N."/>
            <person name="Gianinazzi-Pearson V."/>
            <person name="Gilbert B."/>
            <person name="Handa Y."/>
            <person name="Hijri M."/>
            <person name="Kaul R."/>
            <person name="Kawaguchi M."/>
            <person name="Krajinski F."/>
            <person name="Lammers P."/>
            <person name="Lapierre D."/>
            <person name="Masclaux F.G."/>
            <person name="Murat C."/>
            <person name="Morin E."/>
            <person name="Ndikumana S."/>
            <person name="Pagni M."/>
            <person name="Petitpierre D."/>
            <person name="Requena N."/>
            <person name="Rosikiewicz P."/>
            <person name="Riley R."/>
            <person name="Saito K."/>
            <person name="San Clemente H."/>
            <person name="Shapiro H."/>
            <person name="van Tuinen D."/>
            <person name="Becard G."/>
            <person name="Bonfante P."/>
            <person name="Paszkowski U."/>
            <person name="Shachar-Hill Y."/>
            <person name="Young J.P."/>
            <person name="Sanders I.R."/>
            <person name="Henrissat B."/>
            <person name="Rensing S.A."/>
            <person name="Grigoriev I.V."/>
            <person name="Corradi N."/>
            <person name="Roux C."/>
            <person name="Martin F."/>
        </authorList>
    </citation>
    <scope>NUCLEOTIDE SEQUENCE</scope>
    <source>
        <strain evidence="1">DAOM 197198</strain>
    </source>
</reference>
<accession>U9UDV5</accession>
<dbReference type="AlphaFoldDB" id="U9UDV5"/>
<gene>
    <name evidence="1" type="ORF">GLOINDRAFT_22510</name>
</gene>